<evidence type="ECO:0000256" key="3">
    <source>
        <dbReference type="ARBA" id="ARBA00022833"/>
    </source>
</evidence>
<sequence>MPLIDSRNKVIFGEINPEKRRCQYLFCQSFRKHKACSKCKYVRYCSPECQKADWPNHKKVCGRFNTPIFDAAAWRDNYENLFRWAAMHALEAHWKLSKIRSHYLLVHVLYGDHLVGATPSPFEVEAVEVISHAELRHIAHWSGDPDGKDVAECRKIQDEGGLGQATVLFRFPPPRAYMDAMKNPQNCYLIRERYKLTERRDPSTPRVASIEQVEETVKRRINGAPLPGMLDALSAMLHNQAISTALEWEK</sequence>
<accession>A0A2G8SIH7</accession>
<dbReference type="OrthoDB" id="2734493at2759"/>
<evidence type="ECO:0000256" key="1">
    <source>
        <dbReference type="ARBA" id="ARBA00022723"/>
    </source>
</evidence>
<evidence type="ECO:0000256" key="2">
    <source>
        <dbReference type="ARBA" id="ARBA00022771"/>
    </source>
</evidence>
<feature type="domain" description="MYND-type" evidence="5">
    <location>
        <begin position="24"/>
        <end position="61"/>
    </location>
</feature>
<protein>
    <recommendedName>
        <fullName evidence="5">MYND-type domain-containing protein</fullName>
    </recommendedName>
</protein>
<name>A0A2G8SIH7_9APHY</name>
<dbReference type="GO" id="GO:0008270">
    <property type="term" value="F:zinc ion binding"/>
    <property type="evidence" value="ECO:0007669"/>
    <property type="project" value="UniProtKB-KW"/>
</dbReference>
<keyword evidence="7" id="KW-1185">Reference proteome</keyword>
<reference evidence="6 7" key="1">
    <citation type="journal article" date="2015" name="Sci. Rep.">
        <title>Chromosome-level genome map provides insights into diverse defense mechanisms in the medicinal fungus Ganoderma sinense.</title>
        <authorList>
            <person name="Zhu Y."/>
            <person name="Xu J."/>
            <person name="Sun C."/>
            <person name="Zhou S."/>
            <person name="Xu H."/>
            <person name="Nelson D.R."/>
            <person name="Qian J."/>
            <person name="Song J."/>
            <person name="Luo H."/>
            <person name="Xiang L."/>
            <person name="Li Y."/>
            <person name="Xu Z."/>
            <person name="Ji A."/>
            <person name="Wang L."/>
            <person name="Lu S."/>
            <person name="Hayward A."/>
            <person name="Sun W."/>
            <person name="Li X."/>
            <person name="Schwartz D.C."/>
            <person name="Wang Y."/>
            <person name="Chen S."/>
        </authorList>
    </citation>
    <scope>NUCLEOTIDE SEQUENCE [LARGE SCALE GENOMIC DNA]</scope>
    <source>
        <strain evidence="6 7">ZZ0214-1</strain>
    </source>
</reference>
<dbReference type="Gene3D" id="6.10.140.2220">
    <property type="match status" value="1"/>
</dbReference>
<keyword evidence="1" id="KW-0479">Metal-binding</keyword>
<dbReference type="PROSITE" id="PS50865">
    <property type="entry name" value="ZF_MYND_2"/>
    <property type="match status" value="1"/>
</dbReference>
<dbReference type="AlphaFoldDB" id="A0A2G8SIH7"/>
<evidence type="ECO:0000259" key="5">
    <source>
        <dbReference type="PROSITE" id="PS50865"/>
    </source>
</evidence>
<organism evidence="6 7">
    <name type="scientific">Ganoderma sinense ZZ0214-1</name>
    <dbReference type="NCBI Taxonomy" id="1077348"/>
    <lineage>
        <taxon>Eukaryota</taxon>
        <taxon>Fungi</taxon>
        <taxon>Dikarya</taxon>
        <taxon>Basidiomycota</taxon>
        <taxon>Agaricomycotina</taxon>
        <taxon>Agaricomycetes</taxon>
        <taxon>Polyporales</taxon>
        <taxon>Polyporaceae</taxon>
        <taxon>Ganoderma</taxon>
    </lineage>
</organism>
<keyword evidence="3" id="KW-0862">Zinc</keyword>
<dbReference type="Pfam" id="PF01753">
    <property type="entry name" value="zf-MYND"/>
    <property type="match status" value="1"/>
</dbReference>
<dbReference type="InterPro" id="IPR002893">
    <property type="entry name" value="Znf_MYND"/>
</dbReference>
<dbReference type="Proteomes" id="UP000230002">
    <property type="component" value="Unassembled WGS sequence"/>
</dbReference>
<evidence type="ECO:0000256" key="4">
    <source>
        <dbReference type="PROSITE-ProRule" id="PRU00134"/>
    </source>
</evidence>
<dbReference type="SUPFAM" id="SSF144232">
    <property type="entry name" value="HIT/MYND zinc finger-like"/>
    <property type="match status" value="1"/>
</dbReference>
<comment type="caution">
    <text evidence="6">The sequence shown here is derived from an EMBL/GenBank/DDBJ whole genome shotgun (WGS) entry which is preliminary data.</text>
</comment>
<dbReference type="EMBL" id="AYKW01000007">
    <property type="protein sequence ID" value="PIL33573.1"/>
    <property type="molecule type" value="Genomic_DNA"/>
</dbReference>
<gene>
    <name evidence="6" type="ORF">GSI_04196</name>
</gene>
<evidence type="ECO:0000313" key="7">
    <source>
        <dbReference type="Proteomes" id="UP000230002"/>
    </source>
</evidence>
<proteinExistence type="predicted"/>
<evidence type="ECO:0000313" key="6">
    <source>
        <dbReference type="EMBL" id="PIL33573.1"/>
    </source>
</evidence>
<keyword evidence="2 4" id="KW-0863">Zinc-finger</keyword>